<evidence type="ECO:0000256" key="7">
    <source>
        <dbReference type="ARBA" id="ARBA00035585"/>
    </source>
</evidence>
<keyword evidence="8" id="KW-0406">Ion transport</keyword>
<dbReference type="OrthoDB" id="304656at2157"/>
<feature type="transmembrane region" description="Helical" evidence="8">
    <location>
        <begin position="57"/>
        <end position="75"/>
    </location>
</feature>
<comment type="caution">
    <text evidence="9">The sequence shown here is derived from an EMBL/GenBank/DDBJ whole genome shotgun (WGS) entry which is preliminary data.</text>
</comment>
<name>A0A830ES00_9EURY</name>
<keyword evidence="5 8" id="KW-0472">Membrane</keyword>
<keyword evidence="8" id="KW-0915">Sodium</keyword>
<sequence length="118" mass="11991">MEPAHLVGTGGALGAVARYTVGQLLASDRFPFSTLAVNVVGSFALGLVVFAGLNSDTALLVGTGACGSFTTYSSFSVQSVRMWETGDRLRASMYALGTLGLCLTAAGVAAALVTILQL</sequence>
<dbReference type="GO" id="GO:0046872">
    <property type="term" value="F:metal ion binding"/>
    <property type="evidence" value="ECO:0007669"/>
    <property type="project" value="UniProtKB-KW"/>
</dbReference>
<keyword evidence="8" id="KW-0407">Ion channel</keyword>
<comment type="function">
    <text evidence="8">Fluoride-specific ion channel. Important for reducing fluoride concentration in the cell, thus reducing its toxicity.</text>
</comment>
<dbReference type="EMBL" id="BMPD01000011">
    <property type="protein sequence ID" value="GGK84153.1"/>
    <property type="molecule type" value="Genomic_DNA"/>
</dbReference>
<keyword evidence="4 8" id="KW-1133">Transmembrane helix</keyword>
<dbReference type="Pfam" id="PF02537">
    <property type="entry name" value="CRCB"/>
    <property type="match status" value="1"/>
</dbReference>
<dbReference type="GO" id="GO:0140114">
    <property type="term" value="P:cellular detoxification of fluoride"/>
    <property type="evidence" value="ECO:0007669"/>
    <property type="project" value="UniProtKB-UniRule"/>
</dbReference>
<dbReference type="PANTHER" id="PTHR28259">
    <property type="entry name" value="FLUORIDE EXPORT PROTEIN 1-RELATED"/>
    <property type="match status" value="1"/>
</dbReference>
<dbReference type="RefSeq" id="WP_188980779.1">
    <property type="nucleotide sequence ID" value="NZ_BMPD01000011.1"/>
</dbReference>
<evidence type="ECO:0000256" key="3">
    <source>
        <dbReference type="ARBA" id="ARBA00022692"/>
    </source>
</evidence>
<comment type="catalytic activity">
    <reaction evidence="7">
        <text>fluoride(in) = fluoride(out)</text>
        <dbReference type="Rhea" id="RHEA:76159"/>
        <dbReference type="ChEBI" id="CHEBI:17051"/>
    </reaction>
    <physiologicalReaction direction="left-to-right" evidence="7">
        <dbReference type="Rhea" id="RHEA:76160"/>
    </physiologicalReaction>
</comment>
<comment type="activity regulation">
    <text evidence="8">Na(+) is not transported, but it plays an essential structural role and its presence is essential for fluoride channel function.</text>
</comment>
<keyword evidence="8" id="KW-0813">Transport</keyword>
<feature type="binding site" evidence="8">
    <location>
        <position position="67"/>
    </location>
    <ligand>
        <name>Na(+)</name>
        <dbReference type="ChEBI" id="CHEBI:29101"/>
        <note>structural</note>
    </ligand>
</feature>
<organism evidence="9 10">
    <name type="scientific">Haloarcula sebkhae</name>
    <dbReference type="NCBI Taxonomy" id="932660"/>
    <lineage>
        <taxon>Archaea</taxon>
        <taxon>Methanobacteriati</taxon>
        <taxon>Methanobacteriota</taxon>
        <taxon>Stenosarchaea group</taxon>
        <taxon>Halobacteria</taxon>
        <taxon>Halobacteriales</taxon>
        <taxon>Haloarculaceae</taxon>
        <taxon>Haloarcula</taxon>
    </lineage>
</organism>
<dbReference type="GO" id="GO:0062054">
    <property type="term" value="F:fluoride channel activity"/>
    <property type="evidence" value="ECO:0007669"/>
    <property type="project" value="UniProtKB-UniRule"/>
</dbReference>
<proteinExistence type="inferred from homology"/>
<feature type="transmembrane region" description="Helical" evidence="8">
    <location>
        <begin position="95"/>
        <end position="116"/>
    </location>
</feature>
<accession>A0A830ES00</accession>
<dbReference type="InterPro" id="IPR003691">
    <property type="entry name" value="FluC"/>
</dbReference>
<reference evidence="9" key="2">
    <citation type="submission" date="2020-09" db="EMBL/GenBank/DDBJ databases">
        <authorList>
            <person name="Sun Q."/>
            <person name="Ohkuma M."/>
        </authorList>
    </citation>
    <scope>NUCLEOTIDE SEQUENCE</scope>
    <source>
        <strain evidence="9">JCM 19018</strain>
    </source>
</reference>
<evidence type="ECO:0000256" key="6">
    <source>
        <dbReference type="ARBA" id="ARBA00035120"/>
    </source>
</evidence>
<keyword evidence="2 8" id="KW-1003">Cell membrane</keyword>
<evidence type="ECO:0000313" key="9">
    <source>
        <dbReference type="EMBL" id="GGK84153.1"/>
    </source>
</evidence>
<evidence type="ECO:0000256" key="1">
    <source>
        <dbReference type="ARBA" id="ARBA00004651"/>
    </source>
</evidence>
<feature type="transmembrane region" description="Helical" evidence="8">
    <location>
        <begin position="30"/>
        <end position="50"/>
    </location>
</feature>
<dbReference type="Proteomes" id="UP000614221">
    <property type="component" value="Unassembled WGS sequence"/>
</dbReference>
<evidence type="ECO:0000256" key="4">
    <source>
        <dbReference type="ARBA" id="ARBA00022989"/>
    </source>
</evidence>
<evidence type="ECO:0000256" key="8">
    <source>
        <dbReference type="HAMAP-Rule" id="MF_00454"/>
    </source>
</evidence>
<evidence type="ECO:0000256" key="5">
    <source>
        <dbReference type="ARBA" id="ARBA00023136"/>
    </source>
</evidence>
<dbReference type="GO" id="GO:0005886">
    <property type="term" value="C:plasma membrane"/>
    <property type="evidence" value="ECO:0007669"/>
    <property type="project" value="UniProtKB-SubCell"/>
</dbReference>
<keyword evidence="3 8" id="KW-0812">Transmembrane</keyword>
<dbReference type="HAMAP" id="MF_00454">
    <property type="entry name" value="FluC"/>
    <property type="match status" value="1"/>
</dbReference>
<protein>
    <recommendedName>
        <fullName evidence="8">Fluoride-specific ion channel FluC</fullName>
    </recommendedName>
</protein>
<comment type="similarity">
    <text evidence="6 8">Belongs to the fluoride channel Fluc/FEX (TC 1.A.43) family.</text>
</comment>
<comment type="subcellular location">
    <subcellularLocation>
        <location evidence="1 8">Cell membrane</location>
        <topology evidence="1 8">Multi-pass membrane protein</topology>
    </subcellularLocation>
</comment>
<gene>
    <name evidence="8" type="primary">fluC</name>
    <name evidence="8" type="synonym">crcB</name>
    <name evidence="9" type="ORF">GCM10009067_40440</name>
</gene>
<dbReference type="AlphaFoldDB" id="A0A830ES00"/>
<reference evidence="9" key="1">
    <citation type="journal article" date="2014" name="Int. J. Syst. Evol. Microbiol.">
        <title>Complete genome sequence of Corynebacterium casei LMG S-19264T (=DSM 44701T), isolated from a smear-ripened cheese.</title>
        <authorList>
            <consortium name="US DOE Joint Genome Institute (JGI-PGF)"/>
            <person name="Walter F."/>
            <person name="Albersmeier A."/>
            <person name="Kalinowski J."/>
            <person name="Ruckert C."/>
        </authorList>
    </citation>
    <scope>NUCLEOTIDE SEQUENCE</scope>
    <source>
        <strain evidence="9">JCM 19018</strain>
    </source>
</reference>
<dbReference type="NCBIfam" id="TIGR00494">
    <property type="entry name" value="crcB"/>
    <property type="match status" value="1"/>
</dbReference>
<keyword evidence="8" id="KW-0479">Metal-binding</keyword>
<dbReference type="PANTHER" id="PTHR28259:SF1">
    <property type="entry name" value="FLUORIDE EXPORT PROTEIN 1-RELATED"/>
    <property type="match status" value="1"/>
</dbReference>
<evidence type="ECO:0000256" key="2">
    <source>
        <dbReference type="ARBA" id="ARBA00022475"/>
    </source>
</evidence>
<feature type="binding site" evidence="8">
    <location>
        <position position="70"/>
    </location>
    <ligand>
        <name>Na(+)</name>
        <dbReference type="ChEBI" id="CHEBI:29101"/>
        <note>structural</note>
    </ligand>
</feature>
<evidence type="ECO:0000313" key="10">
    <source>
        <dbReference type="Proteomes" id="UP000614221"/>
    </source>
</evidence>